<keyword evidence="2" id="KW-1185">Reference proteome</keyword>
<accession>A0A3A5MSF7</accession>
<dbReference type="OrthoDB" id="5517693at2"/>
<sequence>MRFEELGFEMPELQVRFVVQGRTYFVYYFWHGVRKIGEFDGEIKYTRAEVMAGRDVVGVVLDEKNRENILRPEVKSFTRWGWDLAYNSRAFGQFLIEQGVPRAGRRRAG</sequence>
<organism evidence="1 2">
    <name type="scientific">Cryobacterium melibiosiphilum</name>
    <dbReference type="NCBI Taxonomy" id="995039"/>
    <lineage>
        <taxon>Bacteria</taxon>
        <taxon>Bacillati</taxon>
        <taxon>Actinomycetota</taxon>
        <taxon>Actinomycetes</taxon>
        <taxon>Micrococcales</taxon>
        <taxon>Microbacteriaceae</taxon>
        <taxon>Cryobacterium</taxon>
    </lineage>
</organism>
<proteinExistence type="predicted"/>
<dbReference type="RefSeq" id="WP_119974383.1">
    <property type="nucleotide sequence ID" value="NZ_JBHSQA010000003.1"/>
</dbReference>
<reference evidence="1 2" key="1">
    <citation type="submission" date="2018-09" db="EMBL/GenBank/DDBJ databases">
        <title>Novel species of Cryobacterium.</title>
        <authorList>
            <person name="Liu Q."/>
            <person name="Xin Y.-H."/>
        </authorList>
    </citation>
    <scope>NUCLEOTIDE SEQUENCE [LARGE SCALE GENOMIC DNA]</scope>
    <source>
        <strain evidence="1 2">Hh39</strain>
    </source>
</reference>
<protein>
    <submittedName>
        <fullName evidence="1">Uncharacterized protein</fullName>
    </submittedName>
</protein>
<dbReference type="EMBL" id="QZVS01000079">
    <property type="protein sequence ID" value="RJT88906.1"/>
    <property type="molecule type" value="Genomic_DNA"/>
</dbReference>
<comment type="caution">
    <text evidence="1">The sequence shown here is derived from an EMBL/GenBank/DDBJ whole genome shotgun (WGS) entry which is preliminary data.</text>
</comment>
<dbReference type="AlphaFoldDB" id="A0A3A5MSF7"/>
<evidence type="ECO:0000313" key="2">
    <source>
        <dbReference type="Proteomes" id="UP000272015"/>
    </source>
</evidence>
<evidence type="ECO:0000313" key="1">
    <source>
        <dbReference type="EMBL" id="RJT88906.1"/>
    </source>
</evidence>
<gene>
    <name evidence="1" type="ORF">D6T64_08995</name>
</gene>
<dbReference type="Proteomes" id="UP000272015">
    <property type="component" value="Unassembled WGS sequence"/>
</dbReference>
<name>A0A3A5MSF7_9MICO</name>